<evidence type="ECO:0000313" key="8">
    <source>
        <dbReference type="Proteomes" id="UP000243579"/>
    </source>
</evidence>
<dbReference type="InterPro" id="IPR017455">
    <property type="entry name" value="Znf_FYVE-rel"/>
</dbReference>
<dbReference type="Gene3D" id="3.30.40.10">
    <property type="entry name" value="Zinc/RING finger domain, C3HC4 (zinc finger)"/>
    <property type="match status" value="1"/>
</dbReference>
<proteinExistence type="predicted"/>
<evidence type="ECO:0000313" key="7">
    <source>
        <dbReference type="EMBL" id="OQS01172.1"/>
    </source>
</evidence>
<dbReference type="InterPro" id="IPR003018">
    <property type="entry name" value="GAF"/>
</dbReference>
<reference evidence="7 8" key="1">
    <citation type="journal article" date="2014" name="Genome Biol. Evol.">
        <title>The secreted proteins of Achlya hypogyna and Thraustotheca clavata identify the ancestral oomycete secretome and reveal gene acquisitions by horizontal gene transfer.</title>
        <authorList>
            <person name="Misner I."/>
            <person name="Blouin N."/>
            <person name="Leonard G."/>
            <person name="Richards T.A."/>
            <person name="Lane C.E."/>
        </authorList>
    </citation>
    <scope>NUCLEOTIDE SEQUENCE [LARGE SCALE GENOMIC DNA]</scope>
    <source>
        <strain evidence="7 8">ATCC 48635</strain>
    </source>
</reference>
<feature type="domain" description="FYVE-type" evidence="6">
    <location>
        <begin position="29"/>
        <end position="104"/>
    </location>
</feature>
<evidence type="ECO:0000259" key="5">
    <source>
        <dbReference type="PROSITE" id="PS50157"/>
    </source>
</evidence>
<feature type="domain" description="C2H2-type" evidence="5">
    <location>
        <begin position="49"/>
        <end position="81"/>
    </location>
</feature>
<dbReference type="OrthoDB" id="303614at2759"/>
<name>A0A1V9ZT19_ACHHY</name>
<dbReference type="InterPro" id="IPR029016">
    <property type="entry name" value="GAF-like_dom_sf"/>
</dbReference>
<dbReference type="Proteomes" id="UP000243579">
    <property type="component" value="Unassembled WGS sequence"/>
</dbReference>
<keyword evidence="8" id="KW-1185">Reference proteome</keyword>
<dbReference type="Gene3D" id="3.30.450.40">
    <property type="match status" value="1"/>
</dbReference>
<evidence type="ECO:0000259" key="6">
    <source>
        <dbReference type="PROSITE" id="PS50178"/>
    </source>
</evidence>
<organism evidence="7 8">
    <name type="scientific">Achlya hypogyna</name>
    <name type="common">Oomycete</name>
    <name type="synonym">Protoachlya hypogyna</name>
    <dbReference type="NCBI Taxonomy" id="1202772"/>
    <lineage>
        <taxon>Eukaryota</taxon>
        <taxon>Sar</taxon>
        <taxon>Stramenopiles</taxon>
        <taxon>Oomycota</taxon>
        <taxon>Saprolegniomycetes</taxon>
        <taxon>Saprolegniales</taxon>
        <taxon>Achlyaceae</taxon>
        <taxon>Achlya</taxon>
    </lineage>
</organism>
<accession>A0A1V9ZT19</accession>
<keyword evidence="2 4" id="KW-0863">Zinc-finger</keyword>
<dbReference type="InterPro" id="IPR013087">
    <property type="entry name" value="Znf_C2H2_type"/>
</dbReference>
<dbReference type="SUPFAM" id="SSF55781">
    <property type="entry name" value="GAF domain-like"/>
    <property type="match status" value="1"/>
</dbReference>
<dbReference type="InterPro" id="IPR013083">
    <property type="entry name" value="Znf_RING/FYVE/PHD"/>
</dbReference>
<dbReference type="PANTHER" id="PTHR43102:SF2">
    <property type="entry name" value="GAF DOMAIN-CONTAINING PROTEIN"/>
    <property type="match status" value="1"/>
</dbReference>
<dbReference type="AlphaFoldDB" id="A0A1V9ZT19"/>
<dbReference type="Pfam" id="PF01363">
    <property type="entry name" value="FYVE"/>
    <property type="match status" value="1"/>
</dbReference>
<protein>
    <recommendedName>
        <fullName evidence="9">FYVE-type domain-containing protein</fullName>
    </recommendedName>
</protein>
<sequence>MLSSSSKRGRIPADVLEFNLKHMNEWVADRDRPQCVICIRRFNTFVRKHHCRACGEVVCSQCSLHRHVRDVLPRTSTSHRPSLVAKNATILTVRVCMDCIGEVQHYRNSAEPPTLLPLSQSHQSMHSYSFGNVEAEETRLLALASFAILDTPVEPEYNAVCQAAAKTFNCTVAAIGFVDAVRQWYKASLGIAHPQLPRELALCSYLIENRITKPLVVRDLTLDKRFCASPLVTGPAHLRFYVSVPIVTMDGQVIGTIMVLDTKPRDAVDARALDMLVHLSSIIMEMLEENRRRERNRLTAIEECSSVESGGSSFKRNTSFMARASIASADTFLQAAPPPEPVPEAEVESPTPAKAVDVSEALERHRPKLVQTSTAGAAEQQNSFWELLSKISETQRLLAEQQNAMLERLGEQVTRIDRLEDALAAVHDVVKGLRQQVDAMEADPTEYITI</sequence>
<dbReference type="GO" id="GO:0008270">
    <property type="term" value="F:zinc ion binding"/>
    <property type="evidence" value="ECO:0007669"/>
    <property type="project" value="UniProtKB-KW"/>
</dbReference>
<dbReference type="PANTHER" id="PTHR43102">
    <property type="entry name" value="SLR1143 PROTEIN"/>
    <property type="match status" value="1"/>
</dbReference>
<dbReference type="InterPro" id="IPR011011">
    <property type="entry name" value="Znf_FYVE_PHD"/>
</dbReference>
<dbReference type="InterPro" id="IPR000306">
    <property type="entry name" value="Znf_FYVE"/>
</dbReference>
<keyword evidence="3" id="KW-0862">Zinc</keyword>
<comment type="caution">
    <text evidence="7">The sequence shown here is derived from an EMBL/GenBank/DDBJ whole genome shotgun (WGS) entry which is preliminary data.</text>
</comment>
<dbReference type="PROSITE" id="PS50157">
    <property type="entry name" value="ZINC_FINGER_C2H2_2"/>
    <property type="match status" value="1"/>
</dbReference>
<dbReference type="STRING" id="1202772.A0A1V9ZT19"/>
<gene>
    <name evidence="7" type="ORF">ACHHYP_01767</name>
</gene>
<dbReference type="PROSITE" id="PS50178">
    <property type="entry name" value="ZF_FYVE"/>
    <property type="match status" value="1"/>
</dbReference>
<evidence type="ECO:0000256" key="4">
    <source>
        <dbReference type="PROSITE-ProRule" id="PRU00042"/>
    </source>
</evidence>
<dbReference type="EMBL" id="JNBR01000013">
    <property type="protein sequence ID" value="OQS01172.1"/>
    <property type="molecule type" value="Genomic_DNA"/>
</dbReference>
<keyword evidence="1" id="KW-0479">Metal-binding</keyword>
<dbReference type="CDD" id="cd15737">
    <property type="entry name" value="FYVE2_Vac1p_like"/>
    <property type="match status" value="1"/>
</dbReference>
<dbReference type="SMART" id="SM00064">
    <property type="entry name" value="FYVE"/>
    <property type="match status" value="1"/>
</dbReference>
<evidence type="ECO:0000256" key="3">
    <source>
        <dbReference type="ARBA" id="ARBA00022833"/>
    </source>
</evidence>
<dbReference type="SUPFAM" id="SSF57903">
    <property type="entry name" value="FYVE/PHD zinc finger"/>
    <property type="match status" value="1"/>
</dbReference>
<evidence type="ECO:0000256" key="1">
    <source>
        <dbReference type="ARBA" id="ARBA00022723"/>
    </source>
</evidence>
<dbReference type="Pfam" id="PF01590">
    <property type="entry name" value="GAF"/>
    <property type="match status" value="1"/>
</dbReference>
<evidence type="ECO:0000256" key="2">
    <source>
        <dbReference type="ARBA" id="ARBA00022771"/>
    </source>
</evidence>
<evidence type="ECO:0008006" key="9">
    <source>
        <dbReference type="Google" id="ProtNLM"/>
    </source>
</evidence>